<evidence type="ECO:0000256" key="1">
    <source>
        <dbReference type="PROSITE-ProRule" id="PRU00339"/>
    </source>
</evidence>
<dbReference type="Pfam" id="PF01364">
    <property type="entry name" value="Peptidase_C25"/>
    <property type="match status" value="1"/>
</dbReference>
<dbReference type="InterPro" id="IPR019734">
    <property type="entry name" value="TPR_rpt"/>
</dbReference>
<dbReference type="InterPro" id="IPR011990">
    <property type="entry name" value="TPR-like_helical_dom_sf"/>
</dbReference>
<organism evidence="3 4">
    <name type="scientific">Bellilinea caldifistulae</name>
    <dbReference type="NCBI Taxonomy" id="360411"/>
    <lineage>
        <taxon>Bacteria</taxon>
        <taxon>Bacillati</taxon>
        <taxon>Chloroflexota</taxon>
        <taxon>Anaerolineae</taxon>
        <taxon>Anaerolineales</taxon>
        <taxon>Anaerolineaceae</taxon>
        <taxon>Bellilinea</taxon>
    </lineage>
</organism>
<dbReference type="PROSITE" id="PS50005">
    <property type="entry name" value="TPR"/>
    <property type="match status" value="1"/>
</dbReference>
<dbReference type="SUPFAM" id="SSF81901">
    <property type="entry name" value="HCP-like"/>
    <property type="match status" value="1"/>
</dbReference>
<proteinExistence type="predicted"/>
<keyword evidence="1" id="KW-0802">TPR repeat</keyword>
<dbReference type="Gene3D" id="1.25.40.10">
    <property type="entry name" value="Tetratricopeptide repeat domain"/>
    <property type="match status" value="1"/>
</dbReference>
<dbReference type="STRING" id="360411.AC812_15130"/>
<dbReference type="Proteomes" id="UP000050514">
    <property type="component" value="Unassembled WGS sequence"/>
</dbReference>
<feature type="domain" description="Gingipain" evidence="2">
    <location>
        <begin position="640"/>
        <end position="763"/>
    </location>
</feature>
<accession>A0A0P6X1A9</accession>
<dbReference type="AlphaFoldDB" id="A0A0P6X1A9"/>
<feature type="repeat" description="TPR" evidence="1">
    <location>
        <begin position="55"/>
        <end position="88"/>
    </location>
</feature>
<protein>
    <recommendedName>
        <fullName evidence="2">Gingipain domain-containing protein</fullName>
    </recommendedName>
</protein>
<keyword evidence="4" id="KW-1185">Reference proteome</keyword>
<evidence type="ECO:0000313" key="4">
    <source>
        <dbReference type="Proteomes" id="UP000050514"/>
    </source>
</evidence>
<sequence>MPVKQIDNEDATLIARGRINRSTALILLNCALECGELRFARQLVLSWLTAFPGDLEVNTLLGELFFLENKLNQGITILEKIARLDPEDVRVQKLLAGWYARMNNEQSKNAAIRVYILGERLDIAQSMPGWAIILKNALKALQENNLETAEVNIYQALALNQDEVLGAILHVKLLRALGDSAGVMRFCELYHQRWPECLVFRLGLAESHLLAGNETQAVQMLHQCAAEDSNGQVSKRWWGDNHPYLPLWPIRYEITFGIPIPASIAGKLGWNRLAPAGSQIPTVEPSELTDDQSVPMDEQITSHSQDIKNESVDQTLACEKEEKLPRFERVQKKPPAWLKETEQEFEKLAKRLKSPAVAKADGRFPIYVIFSSRSGLRAKYGEQTTQILHQEMNRLAEAIRQRAGWGAMVFYPDDLECTGKLSMTTISGNDPWKMKLSLADLDQALARKGGRIGALMIVGGPDVVPFHRLPNPTDDSDEEVLSDNPYSTLDSNYFIPEWPVGRLPGEKGSDAGLLLQQIRSAIQYHQKKQKTQKGVKPERFLFDLLRWLFLYRRPQPSPSSKDRFGYTAAVWRRSSVASFKPVSTETAVLVSPPHQTRTFDPEKLVRSELGFYNLHGLAETAEWYGQRDPRESGNGSEYPVALTLADLPKNGHSPRIVFSEACYGGYIVDKEENTSLALRFLSIGTRAVIASTGIAYGAVSPPLVGADLLANLFWKAIAEGYSAGDALVQAKIGMAREMNKRQGFLDGEDQKTLISFVLYGDPLVCADSQPVKSKKYVRSRTHWNIKTVSDHANGDGELSIANEELVQQAKAAVEAYLPGIDLADVRYRLQKVGVDPNVSDGKNNTNFESGNTLVNRKVFIFQRKIFFGGHTHNHYARVTLTPEGKLLKMSVSR</sequence>
<name>A0A0P6X1A9_9CHLR</name>
<dbReference type="OrthoDB" id="139227at2"/>
<reference evidence="3 4" key="1">
    <citation type="submission" date="2015-07" db="EMBL/GenBank/DDBJ databases">
        <title>Draft genome of Bellilinea caldifistulae DSM 17877.</title>
        <authorList>
            <person name="Hemp J."/>
            <person name="Ward L.M."/>
            <person name="Pace L.A."/>
            <person name="Fischer W.W."/>
        </authorList>
    </citation>
    <scope>NUCLEOTIDE SEQUENCE [LARGE SCALE GENOMIC DNA]</scope>
    <source>
        <strain evidence="3 4">GOMI-1</strain>
    </source>
</reference>
<dbReference type="EMBL" id="LGHJ01000021">
    <property type="protein sequence ID" value="KPL73119.1"/>
    <property type="molecule type" value="Genomic_DNA"/>
</dbReference>
<dbReference type="SUPFAM" id="SSF48452">
    <property type="entry name" value="TPR-like"/>
    <property type="match status" value="1"/>
</dbReference>
<dbReference type="InterPro" id="IPR001769">
    <property type="entry name" value="Gingipain"/>
</dbReference>
<dbReference type="RefSeq" id="WP_061917197.1">
    <property type="nucleotide sequence ID" value="NZ_DF967971.1"/>
</dbReference>
<comment type="caution">
    <text evidence="3">The sequence shown here is derived from an EMBL/GenBank/DDBJ whole genome shotgun (WGS) entry which is preliminary data.</text>
</comment>
<evidence type="ECO:0000259" key="2">
    <source>
        <dbReference type="Pfam" id="PF01364"/>
    </source>
</evidence>
<evidence type="ECO:0000313" key="3">
    <source>
        <dbReference type="EMBL" id="KPL73119.1"/>
    </source>
</evidence>
<gene>
    <name evidence="3" type="ORF">AC812_15130</name>
</gene>